<evidence type="ECO:0000259" key="2">
    <source>
        <dbReference type="PROSITE" id="PS50011"/>
    </source>
</evidence>
<dbReference type="GO" id="GO:0044773">
    <property type="term" value="P:mitotic DNA damage checkpoint signaling"/>
    <property type="evidence" value="ECO:0007669"/>
    <property type="project" value="TreeGrafter"/>
</dbReference>
<keyword evidence="4" id="KW-1185">Reference proteome</keyword>
<keyword evidence="3" id="KW-0418">Kinase</keyword>
<dbReference type="EMBL" id="JARKIB010000129">
    <property type="protein sequence ID" value="KAJ7734989.1"/>
    <property type="molecule type" value="Genomic_DNA"/>
</dbReference>
<feature type="domain" description="Protein kinase" evidence="2">
    <location>
        <begin position="23"/>
        <end position="276"/>
    </location>
</feature>
<dbReference type="InterPro" id="IPR000719">
    <property type="entry name" value="Prot_kinase_dom"/>
</dbReference>
<reference evidence="3" key="1">
    <citation type="submission" date="2023-03" db="EMBL/GenBank/DDBJ databases">
        <title>Massive genome expansion in bonnet fungi (Mycena s.s.) driven by repeated elements and novel gene families across ecological guilds.</title>
        <authorList>
            <consortium name="Lawrence Berkeley National Laboratory"/>
            <person name="Harder C.B."/>
            <person name="Miyauchi S."/>
            <person name="Viragh M."/>
            <person name="Kuo A."/>
            <person name="Thoen E."/>
            <person name="Andreopoulos B."/>
            <person name="Lu D."/>
            <person name="Skrede I."/>
            <person name="Drula E."/>
            <person name="Henrissat B."/>
            <person name="Morin E."/>
            <person name="Kohler A."/>
            <person name="Barry K."/>
            <person name="LaButti K."/>
            <person name="Morin E."/>
            <person name="Salamov A."/>
            <person name="Lipzen A."/>
            <person name="Mereny Z."/>
            <person name="Hegedus B."/>
            <person name="Baldrian P."/>
            <person name="Stursova M."/>
            <person name="Weitz H."/>
            <person name="Taylor A."/>
            <person name="Grigoriev I.V."/>
            <person name="Nagy L.G."/>
            <person name="Martin F."/>
            <person name="Kauserud H."/>
        </authorList>
    </citation>
    <scope>NUCLEOTIDE SEQUENCE</scope>
    <source>
        <strain evidence="3">CBHHK182m</strain>
    </source>
</reference>
<dbReference type="AlphaFoldDB" id="A0AAD7I4Q1"/>
<evidence type="ECO:0000313" key="3">
    <source>
        <dbReference type="EMBL" id="KAJ7734989.1"/>
    </source>
</evidence>
<feature type="region of interest" description="Disordered" evidence="1">
    <location>
        <begin position="255"/>
        <end position="276"/>
    </location>
</feature>
<dbReference type="InterPro" id="IPR011009">
    <property type="entry name" value="Kinase-like_dom_sf"/>
</dbReference>
<dbReference type="Pfam" id="PF00069">
    <property type="entry name" value="Pkinase"/>
    <property type="match status" value="1"/>
</dbReference>
<protein>
    <submittedName>
        <fullName evidence="3">Kinase-like domain-containing protein</fullName>
    </submittedName>
</protein>
<dbReference type="Gene3D" id="1.10.510.10">
    <property type="entry name" value="Transferase(Phosphotransferase) domain 1"/>
    <property type="match status" value="1"/>
</dbReference>
<comment type="caution">
    <text evidence="3">The sequence shown here is derived from an EMBL/GenBank/DDBJ whole genome shotgun (WGS) entry which is preliminary data.</text>
</comment>
<evidence type="ECO:0000256" key="1">
    <source>
        <dbReference type="SAM" id="MobiDB-lite"/>
    </source>
</evidence>
<organism evidence="3 4">
    <name type="scientific">Mycena metata</name>
    <dbReference type="NCBI Taxonomy" id="1033252"/>
    <lineage>
        <taxon>Eukaryota</taxon>
        <taxon>Fungi</taxon>
        <taxon>Dikarya</taxon>
        <taxon>Basidiomycota</taxon>
        <taxon>Agaricomycotina</taxon>
        <taxon>Agaricomycetes</taxon>
        <taxon>Agaricomycetidae</taxon>
        <taxon>Agaricales</taxon>
        <taxon>Marasmiineae</taxon>
        <taxon>Mycenaceae</taxon>
        <taxon>Mycena</taxon>
    </lineage>
</organism>
<dbReference type="PANTHER" id="PTHR44167:SF30">
    <property type="entry name" value="PHOSPHORYLASE KINASE"/>
    <property type="match status" value="1"/>
</dbReference>
<gene>
    <name evidence="3" type="ORF">B0H16DRAFT_1731497</name>
</gene>
<keyword evidence="3" id="KW-0808">Transferase</keyword>
<dbReference type="GO" id="GO:0005524">
    <property type="term" value="F:ATP binding"/>
    <property type="evidence" value="ECO:0007669"/>
    <property type="project" value="InterPro"/>
</dbReference>
<feature type="compositionally biased region" description="Polar residues" evidence="1">
    <location>
        <begin position="262"/>
        <end position="276"/>
    </location>
</feature>
<dbReference type="Proteomes" id="UP001215598">
    <property type="component" value="Unassembled WGS sequence"/>
</dbReference>
<evidence type="ECO:0000313" key="4">
    <source>
        <dbReference type="Proteomes" id="UP001215598"/>
    </source>
</evidence>
<dbReference type="GO" id="GO:0005634">
    <property type="term" value="C:nucleus"/>
    <property type="evidence" value="ECO:0007669"/>
    <property type="project" value="TreeGrafter"/>
</dbReference>
<dbReference type="SUPFAM" id="SSF56112">
    <property type="entry name" value="Protein kinase-like (PK-like)"/>
    <property type="match status" value="1"/>
</dbReference>
<name>A0AAD7I4Q1_9AGAR</name>
<dbReference type="InterPro" id="IPR008271">
    <property type="entry name" value="Ser/Thr_kinase_AS"/>
</dbReference>
<dbReference type="PROSITE" id="PS50011">
    <property type="entry name" value="PROTEIN_KINASE_DOM"/>
    <property type="match status" value="1"/>
</dbReference>
<dbReference type="PROSITE" id="PS00108">
    <property type="entry name" value="PROTEIN_KINASE_ST"/>
    <property type="match status" value="1"/>
</dbReference>
<accession>A0AAD7I4Q1</accession>
<dbReference type="SMART" id="SM00220">
    <property type="entry name" value="S_TKc"/>
    <property type="match status" value="1"/>
</dbReference>
<dbReference type="PANTHER" id="PTHR44167">
    <property type="entry name" value="OVARIAN-SPECIFIC SERINE/THREONINE-PROTEIN KINASE LOK-RELATED"/>
    <property type="match status" value="1"/>
</dbReference>
<sequence>MSPTSPSSRLPDLTGAFVDEGYLQLVELLACGGFAKVYRALDTTSSPEDPVFYAVNMHMAVTHQPGVVDFHRIFTDGPEGEFVFMVLDLETDNMLDLIFRRQLYADRPALVKEVSLEVLDAVAQCHDDDVFHRDLKPQNILCTSKGTGIRLADFGFATREEQSNVFRAGTLSYMSPDASGVFPGLEDDRGHPFLVHRWHAAPRDGKNELFFDSLQRPETDYIQEWSTTTGGEGNTTFFSVSLSFCSFPVDPAHPVPDADLTGTATAPPTASQTRGR</sequence>
<dbReference type="GO" id="GO:0004674">
    <property type="term" value="F:protein serine/threonine kinase activity"/>
    <property type="evidence" value="ECO:0007669"/>
    <property type="project" value="TreeGrafter"/>
</dbReference>
<proteinExistence type="predicted"/>